<keyword evidence="2" id="KW-1185">Reference proteome</keyword>
<proteinExistence type="predicted"/>
<reference evidence="2" key="1">
    <citation type="journal article" date="2024" name="IScience">
        <title>Strigolactones Initiate the Formation of Haustorium-like Structures in Castilleja.</title>
        <authorList>
            <person name="Buerger M."/>
            <person name="Peterson D."/>
            <person name="Chory J."/>
        </authorList>
    </citation>
    <scope>NUCLEOTIDE SEQUENCE [LARGE SCALE GENOMIC DNA]</scope>
</reference>
<organism evidence="1 2">
    <name type="scientific">Castilleja foliolosa</name>
    <dbReference type="NCBI Taxonomy" id="1961234"/>
    <lineage>
        <taxon>Eukaryota</taxon>
        <taxon>Viridiplantae</taxon>
        <taxon>Streptophyta</taxon>
        <taxon>Embryophyta</taxon>
        <taxon>Tracheophyta</taxon>
        <taxon>Spermatophyta</taxon>
        <taxon>Magnoliopsida</taxon>
        <taxon>eudicotyledons</taxon>
        <taxon>Gunneridae</taxon>
        <taxon>Pentapetalae</taxon>
        <taxon>asterids</taxon>
        <taxon>lamiids</taxon>
        <taxon>Lamiales</taxon>
        <taxon>Orobanchaceae</taxon>
        <taxon>Pedicularideae</taxon>
        <taxon>Castillejinae</taxon>
        <taxon>Castilleja</taxon>
    </lineage>
</organism>
<evidence type="ECO:0000313" key="1">
    <source>
        <dbReference type="EMBL" id="KAL3627725.1"/>
    </source>
</evidence>
<comment type="caution">
    <text evidence="1">The sequence shown here is derived from an EMBL/GenBank/DDBJ whole genome shotgun (WGS) entry which is preliminary data.</text>
</comment>
<sequence length="120" mass="13719">MRGFCLAKWINLLQKFRPRRQFFNPRKKKHGALAFGADCWDSFDGFHSIEWTHSIEWSSSGPMEPLLCFLLATCHSIEWSVFYASFDRMTCTCAVFVVSLPRSVLPASPMALDLDVGPKK</sequence>
<dbReference type="AlphaFoldDB" id="A0ABD3CCX1"/>
<name>A0ABD3CCX1_9LAMI</name>
<dbReference type="EMBL" id="JAVIJP010000039">
    <property type="protein sequence ID" value="KAL3627725.1"/>
    <property type="molecule type" value="Genomic_DNA"/>
</dbReference>
<dbReference type="Proteomes" id="UP001632038">
    <property type="component" value="Unassembled WGS sequence"/>
</dbReference>
<gene>
    <name evidence="1" type="ORF">CASFOL_029088</name>
</gene>
<protein>
    <submittedName>
        <fullName evidence="1">Uncharacterized protein</fullName>
    </submittedName>
</protein>
<accession>A0ABD3CCX1</accession>
<evidence type="ECO:0000313" key="2">
    <source>
        <dbReference type="Proteomes" id="UP001632038"/>
    </source>
</evidence>